<evidence type="ECO:0000256" key="4">
    <source>
        <dbReference type="ARBA" id="ARBA00022824"/>
    </source>
</evidence>
<dbReference type="AlphaFoldDB" id="A0A8H6DT74"/>
<comment type="subcellular location">
    <subcellularLocation>
        <location evidence="2">Endoplasmic reticulum</location>
    </subcellularLocation>
    <subcellularLocation>
        <location evidence="3">Membrane</location>
    </subcellularLocation>
    <subcellularLocation>
        <location evidence="1">Mitochondrion</location>
    </subcellularLocation>
</comment>
<keyword evidence="4" id="KW-0256">Endoplasmic reticulum</keyword>
<accession>A0A8H6DT74</accession>
<name>A0A8H6DT74_COCSA</name>
<evidence type="ECO:0000256" key="3">
    <source>
        <dbReference type="ARBA" id="ARBA00004370"/>
    </source>
</evidence>
<evidence type="ECO:0000313" key="7">
    <source>
        <dbReference type="EMBL" id="KAF5846948.1"/>
    </source>
</evidence>
<reference evidence="7" key="1">
    <citation type="submission" date="2019-11" db="EMBL/GenBank/DDBJ databases">
        <title>Bipolaris sorokiniana Genome sequencing.</title>
        <authorList>
            <person name="Wang H."/>
        </authorList>
    </citation>
    <scope>NUCLEOTIDE SEQUENCE</scope>
</reference>
<keyword evidence="5" id="KW-0496">Mitochondrion</keyword>
<evidence type="ECO:0000256" key="5">
    <source>
        <dbReference type="ARBA" id="ARBA00023128"/>
    </source>
</evidence>
<evidence type="ECO:0000256" key="2">
    <source>
        <dbReference type="ARBA" id="ARBA00004240"/>
    </source>
</evidence>
<gene>
    <name evidence="7" type="ORF">GGP41_003228</name>
</gene>
<dbReference type="PANTHER" id="PTHR48182">
    <property type="entry name" value="PROTEIN SERAC1"/>
    <property type="match status" value="1"/>
</dbReference>
<dbReference type="EMBL" id="WNKQ01000014">
    <property type="protein sequence ID" value="KAF5846948.1"/>
    <property type="molecule type" value="Genomic_DNA"/>
</dbReference>
<dbReference type="InterPro" id="IPR052374">
    <property type="entry name" value="SERAC1"/>
</dbReference>
<dbReference type="Proteomes" id="UP000624244">
    <property type="component" value="Unassembled WGS sequence"/>
</dbReference>
<dbReference type="PANTHER" id="PTHR48182:SF2">
    <property type="entry name" value="PROTEIN SERAC1"/>
    <property type="match status" value="1"/>
</dbReference>
<organism evidence="7 8">
    <name type="scientific">Cochliobolus sativus</name>
    <name type="common">Common root rot and spot blotch fungus</name>
    <name type="synonym">Bipolaris sorokiniana</name>
    <dbReference type="NCBI Taxonomy" id="45130"/>
    <lineage>
        <taxon>Eukaryota</taxon>
        <taxon>Fungi</taxon>
        <taxon>Dikarya</taxon>
        <taxon>Ascomycota</taxon>
        <taxon>Pezizomycotina</taxon>
        <taxon>Dothideomycetes</taxon>
        <taxon>Pleosporomycetidae</taxon>
        <taxon>Pleosporales</taxon>
        <taxon>Pleosporineae</taxon>
        <taxon>Pleosporaceae</taxon>
        <taxon>Bipolaris</taxon>
    </lineage>
</organism>
<dbReference type="GO" id="GO:0005783">
    <property type="term" value="C:endoplasmic reticulum"/>
    <property type="evidence" value="ECO:0007669"/>
    <property type="project" value="UniProtKB-SubCell"/>
</dbReference>
<comment type="caution">
    <text evidence="7">The sequence shown here is derived from an EMBL/GenBank/DDBJ whole genome shotgun (WGS) entry which is preliminary data.</text>
</comment>
<evidence type="ECO:0000313" key="8">
    <source>
        <dbReference type="Proteomes" id="UP000624244"/>
    </source>
</evidence>
<dbReference type="GO" id="GO:0016020">
    <property type="term" value="C:membrane"/>
    <property type="evidence" value="ECO:0007669"/>
    <property type="project" value="UniProtKB-SubCell"/>
</dbReference>
<sequence>MKQVFTNLLNKLLGRGKSGPSKDGSGASRNDAIGPRILHDGTLGPSAGVDVVFIHGLRGSRVQTWSTGEYFWPNDFLSEDLENARTITWGYDANIANVLSYASRESIRGHAETLLQDLLADSTGSTSGYYCAPNLL</sequence>
<evidence type="ECO:0000256" key="1">
    <source>
        <dbReference type="ARBA" id="ARBA00004173"/>
    </source>
</evidence>
<dbReference type="GO" id="GO:0005739">
    <property type="term" value="C:mitochondrion"/>
    <property type="evidence" value="ECO:0007669"/>
    <property type="project" value="UniProtKB-SubCell"/>
</dbReference>
<protein>
    <submittedName>
        <fullName evidence="7">Uncharacterized protein</fullName>
    </submittedName>
</protein>
<evidence type="ECO:0000256" key="6">
    <source>
        <dbReference type="ARBA" id="ARBA00023136"/>
    </source>
</evidence>
<keyword evidence="6" id="KW-0472">Membrane</keyword>
<proteinExistence type="predicted"/>